<accession>B4RI91</accession>
<dbReference type="InterPro" id="IPR021236">
    <property type="entry name" value="Uncharacterised_YfdX"/>
</dbReference>
<keyword evidence="3" id="KW-0614">Plasmid</keyword>
<evidence type="ECO:0000256" key="1">
    <source>
        <dbReference type="SAM" id="MobiDB-lite"/>
    </source>
</evidence>
<dbReference type="HOGENOM" id="CLU_064067_0_0_5"/>
<evidence type="ECO:0000313" key="4">
    <source>
        <dbReference type="Proteomes" id="UP000001868"/>
    </source>
</evidence>
<evidence type="ECO:0008006" key="5">
    <source>
        <dbReference type="Google" id="ProtNLM"/>
    </source>
</evidence>
<keyword evidence="2" id="KW-0472">Membrane</keyword>
<keyword evidence="2" id="KW-1133">Transmembrane helix</keyword>
<gene>
    <name evidence="3" type="ordered locus">PHZ_p0123</name>
</gene>
<dbReference type="KEGG" id="pzu:PHZ_p0123"/>
<feature type="transmembrane region" description="Helical" evidence="2">
    <location>
        <begin position="16"/>
        <end position="37"/>
    </location>
</feature>
<sequence length="324" mass="34606">MRGSPFREKDMRSRRLWTALAVIAAVVIVALLVWRPWRHDTPASASVPAAGSAPGASQTPRPGGPYERHRAEAETAAQGTLDAEAIAVLAETDRAIARIAAGDRAGALSALEAAAGKAKILVGRNPANALIPAAAEVHVIDSAPDDEGRIGRMRRSLQLAVIADDLAKARLILDSLRSEIRVRTYHIPLGTYPDALAQTAALLDQQKNAEAAEVLNRARSTLVMVDEVTPLPLVVAQGAVEAARSDKDPQRKAQHLTAAREALERTEDLGYGDKETRKALLAEIRSLEGGVQQGSNFEAALERMQARISEALNRLSGERKEAGS</sequence>
<dbReference type="EMBL" id="CP000748">
    <property type="protein sequence ID" value="ACG80066.1"/>
    <property type="molecule type" value="Genomic_DNA"/>
</dbReference>
<name>B4RI91_PHEZH</name>
<geneLocation type="plasmid" evidence="4">
    <name>pHLK1</name>
</geneLocation>
<proteinExistence type="predicted"/>
<keyword evidence="4" id="KW-1185">Reference proteome</keyword>
<feature type="compositionally biased region" description="Low complexity" evidence="1">
    <location>
        <begin position="43"/>
        <end position="57"/>
    </location>
</feature>
<evidence type="ECO:0000313" key="3">
    <source>
        <dbReference type="EMBL" id="ACG80066.1"/>
    </source>
</evidence>
<organism evidence="3 4">
    <name type="scientific">Phenylobacterium zucineum (strain HLK1)</name>
    <dbReference type="NCBI Taxonomy" id="450851"/>
    <lineage>
        <taxon>Bacteria</taxon>
        <taxon>Pseudomonadati</taxon>
        <taxon>Pseudomonadota</taxon>
        <taxon>Alphaproteobacteria</taxon>
        <taxon>Caulobacterales</taxon>
        <taxon>Caulobacteraceae</taxon>
        <taxon>Phenylobacterium</taxon>
    </lineage>
</organism>
<dbReference type="AlphaFoldDB" id="B4RI91"/>
<dbReference type="Pfam" id="PF10938">
    <property type="entry name" value="YfdX"/>
    <property type="match status" value="1"/>
</dbReference>
<reference evidence="3 4" key="1">
    <citation type="journal article" date="2008" name="BMC Genomics">
        <title>Complete genome of Phenylobacterium zucineum - a novel facultative intracellular bacterium isolated from human erythroleukemia cell line K562.</title>
        <authorList>
            <person name="Luo Y."/>
            <person name="Xu X."/>
            <person name="Ding Z."/>
            <person name="Liu Z."/>
            <person name="Zhang B."/>
            <person name="Yan Z."/>
            <person name="Sun J."/>
            <person name="Hu S."/>
            <person name="Hu X."/>
        </authorList>
    </citation>
    <scope>NUCLEOTIDE SEQUENCE [LARGE SCALE GENOMIC DNA]</scope>
    <source>
        <strain evidence="3 4">HLK1</strain>
        <plasmid evidence="4">Plasmid pHLK1</plasmid>
    </source>
</reference>
<evidence type="ECO:0000256" key="2">
    <source>
        <dbReference type="SAM" id="Phobius"/>
    </source>
</evidence>
<dbReference type="eggNOG" id="ENOG5032UAE">
    <property type="taxonomic scope" value="Bacteria"/>
</dbReference>
<protein>
    <recommendedName>
        <fullName evidence="5">YfdX protein</fullName>
    </recommendedName>
</protein>
<keyword evidence="2" id="KW-0812">Transmembrane</keyword>
<feature type="region of interest" description="Disordered" evidence="1">
    <location>
        <begin position="43"/>
        <end position="75"/>
    </location>
</feature>
<dbReference type="Proteomes" id="UP000001868">
    <property type="component" value="Plasmid pHLK1"/>
</dbReference>